<dbReference type="PANTHER" id="PTHR30146:SF153">
    <property type="entry name" value="LACTOSE OPERON REPRESSOR"/>
    <property type="match status" value="1"/>
</dbReference>
<dbReference type="SUPFAM" id="SSF53822">
    <property type="entry name" value="Periplasmic binding protein-like I"/>
    <property type="match status" value="1"/>
</dbReference>
<accession>A0A7W3MTJ9</accession>
<dbReference type="Proteomes" id="UP000539313">
    <property type="component" value="Unassembled WGS sequence"/>
</dbReference>
<organism evidence="5 6">
    <name type="scientific">Thermomonospora cellulosilytica</name>
    <dbReference type="NCBI Taxonomy" id="1411118"/>
    <lineage>
        <taxon>Bacteria</taxon>
        <taxon>Bacillati</taxon>
        <taxon>Actinomycetota</taxon>
        <taxon>Actinomycetes</taxon>
        <taxon>Streptosporangiales</taxon>
        <taxon>Thermomonosporaceae</taxon>
        <taxon>Thermomonospora</taxon>
    </lineage>
</organism>
<dbReference type="InterPro" id="IPR000843">
    <property type="entry name" value="HTH_LacI"/>
</dbReference>
<dbReference type="GO" id="GO:0003700">
    <property type="term" value="F:DNA-binding transcription factor activity"/>
    <property type="evidence" value="ECO:0007669"/>
    <property type="project" value="TreeGrafter"/>
</dbReference>
<dbReference type="PROSITE" id="PS50932">
    <property type="entry name" value="HTH_LACI_2"/>
    <property type="match status" value="1"/>
</dbReference>
<comment type="caution">
    <text evidence="5">The sequence shown here is derived from an EMBL/GenBank/DDBJ whole genome shotgun (WGS) entry which is preliminary data.</text>
</comment>
<evidence type="ECO:0000256" key="2">
    <source>
        <dbReference type="ARBA" id="ARBA00023125"/>
    </source>
</evidence>
<keyword evidence="1" id="KW-0805">Transcription regulation</keyword>
<dbReference type="SMART" id="SM00354">
    <property type="entry name" value="HTH_LACI"/>
    <property type="match status" value="1"/>
</dbReference>
<sequence length="340" mass="36406">MTNRSRGHVTITAIAREAGVSVSTVSKVLNGRADVAEGTRSRVEELLAKHAYPRGRRRGAPAEPAGLIDLVFDELDSPWAVEIIRGAEEVAHAQGVGTVVSAIHAGSEPARQWLDNLERRGSEGVVLVLDELDPARRARLEALRVPCVVIDPRGEPDPQVPSIGAANWAGGLAATQHLIDLGHRRIGIISGPAGVLCSRARLDGYRGALEAAGLPADPELVRHGDFHLESGYVQAARLLELPDPPTAIFAGSDQQAFGACEAARERGLRIPQDLSIVGFDDLPVSRWFSPPLTTVRQPLAEMGSLAARMLLRLARGETLETRRVELATGLVVRESTAPPR</sequence>
<dbReference type="AlphaFoldDB" id="A0A7W3MTJ9"/>
<dbReference type="InterPro" id="IPR046335">
    <property type="entry name" value="LacI/GalR-like_sensor"/>
</dbReference>
<dbReference type="Gene3D" id="3.40.50.2300">
    <property type="match status" value="2"/>
</dbReference>
<dbReference type="EMBL" id="JACJII010000001">
    <property type="protein sequence ID" value="MBA9001593.1"/>
    <property type="molecule type" value="Genomic_DNA"/>
</dbReference>
<dbReference type="GO" id="GO:0000976">
    <property type="term" value="F:transcription cis-regulatory region binding"/>
    <property type="evidence" value="ECO:0007669"/>
    <property type="project" value="TreeGrafter"/>
</dbReference>
<keyword evidence="6" id="KW-1185">Reference proteome</keyword>
<dbReference type="PANTHER" id="PTHR30146">
    <property type="entry name" value="LACI-RELATED TRANSCRIPTIONAL REPRESSOR"/>
    <property type="match status" value="1"/>
</dbReference>
<evidence type="ECO:0000313" key="5">
    <source>
        <dbReference type="EMBL" id="MBA9001593.1"/>
    </source>
</evidence>
<dbReference type="Gene3D" id="1.10.260.40">
    <property type="entry name" value="lambda repressor-like DNA-binding domains"/>
    <property type="match status" value="1"/>
</dbReference>
<evidence type="ECO:0000313" key="6">
    <source>
        <dbReference type="Proteomes" id="UP000539313"/>
    </source>
</evidence>
<reference evidence="5 6" key="1">
    <citation type="submission" date="2020-08" db="EMBL/GenBank/DDBJ databases">
        <title>Sequencing the genomes of 1000 actinobacteria strains.</title>
        <authorList>
            <person name="Klenk H.-P."/>
        </authorList>
    </citation>
    <scope>NUCLEOTIDE SEQUENCE [LARGE SCALE GENOMIC DNA]</scope>
    <source>
        <strain evidence="5 6">DSM 45823</strain>
    </source>
</reference>
<dbReference type="InterPro" id="IPR010982">
    <property type="entry name" value="Lambda_DNA-bd_dom_sf"/>
</dbReference>
<proteinExistence type="predicted"/>
<name>A0A7W3MTJ9_9ACTN</name>
<keyword evidence="2" id="KW-0238">DNA-binding</keyword>
<dbReference type="Pfam" id="PF13377">
    <property type="entry name" value="Peripla_BP_3"/>
    <property type="match status" value="1"/>
</dbReference>
<keyword evidence="3" id="KW-0804">Transcription</keyword>
<feature type="domain" description="HTH lacI-type" evidence="4">
    <location>
        <begin position="9"/>
        <end position="63"/>
    </location>
</feature>
<dbReference type="SUPFAM" id="SSF47413">
    <property type="entry name" value="lambda repressor-like DNA-binding domains"/>
    <property type="match status" value="1"/>
</dbReference>
<dbReference type="InterPro" id="IPR028082">
    <property type="entry name" value="Peripla_BP_I"/>
</dbReference>
<evidence type="ECO:0000259" key="4">
    <source>
        <dbReference type="PROSITE" id="PS50932"/>
    </source>
</evidence>
<evidence type="ECO:0000256" key="3">
    <source>
        <dbReference type="ARBA" id="ARBA00023163"/>
    </source>
</evidence>
<dbReference type="Pfam" id="PF00356">
    <property type="entry name" value="LacI"/>
    <property type="match status" value="1"/>
</dbReference>
<protein>
    <submittedName>
        <fullName evidence="5">LacI family transcriptional regulator</fullName>
    </submittedName>
</protein>
<dbReference type="CDD" id="cd01392">
    <property type="entry name" value="HTH_LacI"/>
    <property type="match status" value="1"/>
</dbReference>
<evidence type="ECO:0000256" key="1">
    <source>
        <dbReference type="ARBA" id="ARBA00023015"/>
    </source>
</evidence>
<gene>
    <name evidence="5" type="ORF">HNR21_000475</name>
</gene>
<dbReference type="CDD" id="cd06296">
    <property type="entry name" value="PBP1_CatR-like"/>
    <property type="match status" value="1"/>
</dbReference>